<organism evidence="2 3">
    <name type="scientific">Chryseobacterium endalhagicum</name>
    <dbReference type="NCBI Taxonomy" id="2797638"/>
    <lineage>
        <taxon>Bacteria</taxon>
        <taxon>Pseudomonadati</taxon>
        <taxon>Bacteroidota</taxon>
        <taxon>Flavobacteriia</taxon>
        <taxon>Flavobacteriales</taxon>
        <taxon>Weeksellaceae</taxon>
        <taxon>Chryseobacterium group</taxon>
        <taxon>Chryseobacterium</taxon>
    </lineage>
</organism>
<dbReference type="RefSeq" id="WP_202089532.1">
    <property type="nucleotide sequence ID" value="NZ_JAELVM010000001.1"/>
</dbReference>
<evidence type="ECO:0000313" key="3">
    <source>
        <dbReference type="Proteomes" id="UP000661696"/>
    </source>
</evidence>
<evidence type="ECO:0000313" key="2">
    <source>
        <dbReference type="EMBL" id="MBL1220202.1"/>
    </source>
</evidence>
<sequence length="771" mass="89841">MIELIHESPYLSLIKKEDYILKDFSIITGINGSGKTHLLNAIDQGNIMVRGINPSSITYYNYNHFNIAYEGTLENEGLRSKEEQFMSKSSEFYQKLQDERLNVLNSYKVWNNSLLVPEHIFIIGLNIDSLHWTDEEFESLKSYGKSNNHLHLNQQKNILGEYLLQKKNSNFKNLISELKDALIKHHILISMRNINSEFLLNLNWNDSEVDIYNLQKQKEDNFKFQPTIPGSYSTMGFSLNFVYFVIAIESNFFLSQIEKQYGLIKLKNYLLELSEDIKSYFKETVSKEYLDLAIKINGEENVFEIIQVGHGFLNLQEIANEEKSYQLSKLQNSYNQFLSTQQEAIQYYTEEEFLKLHGLSPIDLLNEVLNEYDCNGYEFKKSYINVDIYKGSTNQNVSITLYNKVHDYVTNLEALSSGEKTLIALSFYLYKLQQNKAITRLLLLDEIDSALHPLMCKRLLHVLYNIFHLKMGIKIIISSHSSSTVALAPDECIFLMDKYSTPKISKVSKDKALKELTVGVPSFSINHENRRQVFVESENDVDFYEGLYNIYNSNLNSEISLNFISSGDSRTDKNGIPVSNCDQVIKITKVLRIYGNKSVWGIIDWDLKDTVPSEEYVKVLGFKERYSIENYLLDPLLLSILLWHERILGSEKFEFNEDKRYPEVSIFDESHFQLMIDKVVSDIDKNRKDNNNSELIEYQLLNKFSLKIPKWYCEIQGHELEDLIIETYPELKKIRKKEPDLKKAIIHLVIEDFPNLVPVELFNILESLQKE</sequence>
<name>A0ABS1QD29_9FLAO</name>
<dbReference type="Proteomes" id="UP000661696">
    <property type="component" value="Unassembled WGS sequence"/>
</dbReference>
<dbReference type="SUPFAM" id="SSF52540">
    <property type="entry name" value="P-loop containing nucleoside triphosphate hydrolases"/>
    <property type="match status" value="1"/>
</dbReference>
<dbReference type="PANTHER" id="PTHR32182:SF0">
    <property type="entry name" value="DNA REPLICATION AND REPAIR PROTEIN RECF"/>
    <property type="match status" value="1"/>
</dbReference>
<dbReference type="InterPro" id="IPR003959">
    <property type="entry name" value="ATPase_AAA_core"/>
</dbReference>
<dbReference type="Pfam" id="PF13304">
    <property type="entry name" value="AAA_21"/>
    <property type="match status" value="1"/>
</dbReference>
<dbReference type="Gene3D" id="3.40.50.300">
    <property type="entry name" value="P-loop containing nucleotide triphosphate hydrolases"/>
    <property type="match status" value="1"/>
</dbReference>
<proteinExistence type="predicted"/>
<dbReference type="InterPro" id="IPR027417">
    <property type="entry name" value="P-loop_NTPase"/>
</dbReference>
<reference evidence="2 3" key="1">
    <citation type="submission" date="2020-12" db="EMBL/GenBank/DDBJ databases">
        <title>Chryseobacterium endoalhailicus sp. nov., isolated from seed of leguminous plant.</title>
        <authorList>
            <person name="Zhang X."/>
        </authorList>
    </citation>
    <scope>NUCLEOTIDE SEQUENCE [LARGE SCALE GENOMIC DNA]</scope>
    <source>
        <strain evidence="2 3">L7</strain>
    </source>
</reference>
<dbReference type="EMBL" id="JAELVM010000001">
    <property type="protein sequence ID" value="MBL1220202.1"/>
    <property type="molecule type" value="Genomic_DNA"/>
</dbReference>
<accession>A0ABS1QD29</accession>
<dbReference type="PANTHER" id="PTHR32182">
    <property type="entry name" value="DNA REPLICATION AND REPAIR PROTEIN RECF"/>
    <property type="match status" value="1"/>
</dbReference>
<protein>
    <submittedName>
        <fullName evidence="2">AAA family ATPase</fullName>
    </submittedName>
</protein>
<gene>
    <name evidence="2" type="ORF">JET18_05090</name>
</gene>
<comment type="caution">
    <text evidence="2">The sequence shown here is derived from an EMBL/GenBank/DDBJ whole genome shotgun (WGS) entry which is preliminary data.</text>
</comment>
<evidence type="ECO:0000259" key="1">
    <source>
        <dbReference type="Pfam" id="PF13304"/>
    </source>
</evidence>
<feature type="domain" description="ATPase AAA-type core" evidence="1">
    <location>
        <begin position="322"/>
        <end position="485"/>
    </location>
</feature>
<keyword evidence="3" id="KW-1185">Reference proteome</keyword>